<dbReference type="AlphaFoldDB" id="A0A1I8BLY2"/>
<dbReference type="Proteomes" id="UP000095281">
    <property type="component" value="Unplaced"/>
</dbReference>
<proteinExistence type="predicted"/>
<evidence type="ECO:0000256" key="1">
    <source>
        <dbReference type="SAM" id="Phobius"/>
    </source>
</evidence>
<accession>A0A1I8BLY2</accession>
<protein>
    <submittedName>
        <fullName evidence="3">CA domain-containing protein</fullName>
    </submittedName>
</protein>
<sequence length="231" mass="26002">MEIYCFLWTGDDLEIQETSGGIVRLELECATKNNGGGNSSFCLSFRIEGQIESKEIEKTEKIIIGNGNVGMEVEKGRRVEVVVIILLGIFLFLSLFGSILLWNVCWRVQKRKLVHSLQMQFFHYARQEKEKAVSECQLRYQALVKAAAGMRSDTTNSLQSPSFSLNRSENNLNMEESPNRIPLDDCFSSPSSSCEYGGNDDIEGGGNNLKVIEEQQQNGARRKLYFSSGMF</sequence>
<keyword evidence="1" id="KW-0812">Transmembrane</keyword>
<name>A0A1I8BLY2_MELHA</name>
<dbReference type="WBParaSite" id="MhA1_Contig333.frz3.gene17">
    <property type="protein sequence ID" value="MhA1_Contig333.frz3.gene17"/>
    <property type="gene ID" value="MhA1_Contig333.frz3.gene17"/>
</dbReference>
<feature type="transmembrane region" description="Helical" evidence="1">
    <location>
        <begin position="81"/>
        <end position="102"/>
    </location>
</feature>
<evidence type="ECO:0000313" key="2">
    <source>
        <dbReference type="Proteomes" id="UP000095281"/>
    </source>
</evidence>
<keyword evidence="1" id="KW-1133">Transmembrane helix</keyword>
<evidence type="ECO:0000313" key="3">
    <source>
        <dbReference type="WBParaSite" id="MhA1_Contig333.frz3.gene17"/>
    </source>
</evidence>
<keyword evidence="2" id="KW-1185">Reference proteome</keyword>
<reference evidence="3" key="1">
    <citation type="submission" date="2016-11" db="UniProtKB">
        <authorList>
            <consortium name="WormBaseParasite"/>
        </authorList>
    </citation>
    <scope>IDENTIFICATION</scope>
</reference>
<organism evidence="2 3">
    <name type="scientific">Meloidogyne hapla</name>
    <name type="common">Root-knot nematode worm</name>
    <dbReference type="NCBI Taxonomy" id="6305"/>
    <lineage>
        <taxon>Eukaryota</taxon>
        <taxon>Metazoa</taxon>
        <taxon>Ecdysozoa</taxon>
        <taxon>Nematoda</taxon>
        <taxon>Chromadorea</taxon>
        <taxon>Rhabditida</taxon>
        <taxon>Tylenchina</taxon>
        <taxon>Tylenchomorpha</taxon>
        <taxon>Tylenchoidea</taxon>
        <taxon>Meloidogynidae</taxon>
        <taxon>Meloidogyninae</taxon>
        <taxon>Meloidogyne</taxon>
    </lineage>
</organism>
<keyword evidence="1" id="KW-0472">Membrane</keyword>